<dbReference type="VEuPathDB" id="TrichDB:TRFO_02469"/>
<gene>
    <name evidence="2" type="ORF">TRFO_02469</name>
</gene>
<dbReference type="GeneID" id="94825408"/>
<accession>A0A1J4L1Y8</accession>
<dbReference type="RefSeq" id="XP_068370595.1">
    <property type="nucleotide sequence ID" value="XM_068490704.1"/>
</dbReference>
<feature type="chain" id="PRO_5013357599" evidence="1">
    <location>
        <begin position="17"/>
        <end position="270"/>
    </location>
</feature>
<protein>
    <submittedName>
        <fullName evidence="2">Uncharacterized protein</fullName>
    </submittedName>
</protein>
<comment type="caution">
    <text evidence="2">The sequence shown here is derived from an EMBL/GenBank/DDBJ whole genome shotgun (WGS) entry which is preliminary data.</text>
</comment>
<organism evidence="2 3">
    <name type="scientific">Tritrichomonas foetus</name>
    <dbReference type="NCBI Taxonomy" id="1144522"/>
    <lineage>
        <taxon>Eukaryota</taxon>
        <taxon>Metamonada</taxon>
        <taxon>Parabasalia</taxon>
        <taxon>Tritrichomonadida</taxon>
        <taxon>Tritrichomonadidae</taxon>
        <taxon>Tritrichomonas</taxon>
    </lineage>
</organism>
<dbReference type="Proteomes" id="UP000179807">
    <property type="component" value="Unassembled WGS sequence"/>
</dbReference>
<evidence type="ECO:0000256" key="1">
    <source>
        <dbReference type="SAM" id="SignalP"/>
    </source>
</evidence>
<name>A0A1J4L1Y8_9EUKA</name>
<dbReference type="AlphaFoldDB" id="A0A1J4L1Y8"/>
<evidence type="ECO:0000313" key="2">
    <source>
        <dbReference type="EMBL" id="OHT17459.1"/>
    </source>
</evidence>
<feature type="signal peptide" evidence="1">
    <location>
        <begin position="1"/>
        <end position="16"/>
    </location>
</feature>
<keyword evidence="1" id="KW-0732">Signal</keyword>
<dbReference type="EMBL" id="MLAK01000002">
    <property type="protein sequence ID" value="OHT17459.1"/>
    <property type="molecule type" value="Genomic_DNA"/>
</dbReference>
<sequence>MVCTSIILLAVQQALNAPAYSGGNYVKDFVGNSQLDQDIVPNENMVEYLNYIMEQITNNVDSPYITDKSEILMSLGMDQTFQSWELGDCQALTSNTFYSHNQAIASIWTYFFSQAGNNEINCEYVMLNVKLNLNDDVVILHREKKKLFGGKTSWDEKQYIPATITADTVIRAFATILIPLVQGNIAMPSNVIPQLKETAMAELNSQNDGINPASEIDRARRTLRDAKTGRSYEPDESLLKLIPPKWLHVSGEVTTSSIKDAESKYDWEFA</sequence>
<evidence type="ECO:0000313" key="3">
    <source>
        <dbReference type="Proteomes" id="UP000179807"/>
    </source>
</evidence>
<proteinExistence type="predicted"/>
<reference evidence="2" key="1">
    <citation type="submission" date="2016-10" db="EMBL/GenBank/DDBJ databases">
        <authorList>
            <person name="Benchimol M."/>
            <person name="Almeida L.G."/>
            <person name="Vasconcelos A.T."/>
            <person name="Perreira-Neves A."/>
            <person name="Rosa I.A."/>
            <person name="Tasca T."/>
            <person name="Bogo M.R."/>
            <person name="de Souza W."/>
        </authorList>
    </citation>
    <scope>NUCLEOTIDE SEQUENCE [LARGE SCALE GENOMIC DNA]</scope>
    <source>
        <strain evidence="2">K</strain>
    </source>
</reference>
<keyword evidence="3" id="KW-1185">Reference proteome</keyword>